<keyword evidence="1" id="KW-0472">Membrane</keyword>
<feature type="transmembrane region" description="Helical" evidence="1">
    <location>
        <begin position="59"/>
        <end position="77"/>
    </location>
</feature>
<protein>
    <submittedName>
        <fullName evidence="2">Sodium:solute symporter family protein</fullName>
    </submittedName>
</protein>
<reference evidence="2 3" key="1">
    <citation type="journal article" date="2013" name="PLoS Pathog.">
        <title>Genomic analysis of the Kiwifruit pathogen Pseudomonas syringae pv. actinidiae provides insight into the origins of an emergent plant disease.</title>
        <authorList>
            <person name="McCann H.C."/>
            <person name="Rikkerink E.H."/>
            <person name="Bertels F."/>
            <person name="Fiers M."/>
            <person name="Lu A."/>
            <person name="Rees-George J."/>
            <person name="Andersen M.T."/>
            <person name="Gleave A.P."/>
            <person name="Haubold B."/>
            <person name="Wohlers M.W."/>
            <person name="Guttman D.S."/>
            <person name="Wang P.W."/>
            <person name="Straub C."/>
            <person name="Vanneste J.L."/>
            <person name="Rainey P.B."/>
            <person name="Templeton M.D."/>
        </authorList>
    </citation>
    <scope>NUCLEOTIDE SEQUENCE [LARGE SCALE GENOMIC DNA]</scope>
    <source>
        <strain evidence="2 3">ICMP 18807</strain>
    </source>
</reference>
<organism evidence="2 3">
    <name type="scientific">Pseudomonas syringae pv. actinidiae ICMP 18807</name>
    <dbReference type="NCBI Taxonomy" id="1194404"/>
    <lineage>
        <taxon>Bacteria</taxon>
        <taxon>Pseudomonadati</taxon>
        <taxon>Pseudomonadota</taxon>
        <taxon>Gammaproteobacteria</taxon>
        <taxon>Pseudomonadales</taxon>
        <taxon>Pseudomonadaceae</taxon>
        <taxon>Pseudomonas</taxon>
        <taxon>Pseudomonas syringae</taxon>
    </lineage>
</organism>
<dbReference type="InterPro" id="IPR038377">
    <property type="entry name" value="Na/Glc_symporter_sf"/>
</dbReference>
<evidence type="ECO:0000256" key="1">
    <source>
        <dbReference type="SAM" id="Phobius"/>
    </source>
</evidence>
<dbReference type="Gene3D" id="1.20.1730.10">
    <property type="entry name" value="Sodium/glucose cotransporter"/>
    <property type="match status" value="1"/>
</dbReference>
<comment type="caution">
    <text evidence="2">The sequence shown here is derived from an EMBL/GenBank/DDBJ whole genome shotgun (WGS) entry which is preliminary data.</text>
</comment>
<proteinExistence type="predicted"/>
<feature type="transmembrane region" description="Helical" evidence="1">
    <location>
        <begin position="27"/>
        <end position="47"/>
    </location>
</feature>
<evidence type="ECO:0000313" key="2">
    <source>
        <dbReference type="EMBL" id="EPN50744.1"/>
    </source>
</evidence>
<accession>S6U5J3</accession>
<feature type="non-terminal residue" evidence="2">
    <location>
        <position position="83"/>
    </location>
</feature>
<dbReference type="Proteomes" id="UP000015729">
    <property type="component" value="Unassembled WGS sequence"/>
</dbReference>
<evidence type="ECO:0000313" key="3">
    <source>
        <dbReference type="Proteomes" id="UP000015729"/>
    </source>
</evidence>
<feature type="non-terminal residue" evidence="2">
    <location>
        <position position="1"/>
    </location>
</feature>
<gene>
    <name evidence="2" type="ORF">A244_18488</name>
</gene>
<dbReference type="EMBL" id="AOKG01001266">
    <property type="protein sequence ID" value="EPN50744.1"/>
    <property type="molecule type" value="Genomic_DNA"/>
</dbReference>
<sequence>CVQVCGTQFANDLATWSKPRSDREKTVLAKAGMVVFIAAASLLAYLTFDYARLQLLAQISYQGIIQLAVPLFFGVFSRRGNKQ</sequence>
<name>S6U5J3_PSESF</name>
<dbReference type="AlphaFoldDB" id="S6U5J3"/>
<keyword evidence="1" id="KW-0812">Transmembrane</keyword>
<keyword evidence="1" id="KW-1133">Transmembrane helix</keyword>